<evidence type="ECO:0000256" key="2">
    <source>
        <dbReference type="ARBA" id="ARBA00022692"/>
    </source>
</evidence>
<dbReference type="Pfam" id="PF04505">
    <property type="entry name" value="CD225"/>
    <property type="match status" value="1"/>
</dbReference>
<feature type="transmembrane region" description="Helical" evidence="5">
    <location>
        <begin position="47"/>
        <end position="70"/>
    </location>
</feature>
<evidence type="ECO:0000313" key="8">
    <source>
        <dbReference type="Proteomes" id="UP000823771"/>
    </source>
</evidence>
<name>A0A9D9ISP8_9BACT</name>
<evidence type="ECO:0000259" key="6">
    <source>
        <dbReference type="Pfam" id="PF13240"/>
    </source>
</evidence>
<feature type="domain" description="Zinc-ribbon" evidence="6">
    <location>
        <begin position="2"/>
        <end position="23"/>
    </location>
</feature>
<sequence length="134" mass="15031">MFCRNCGTELPDDAKFCTNCGCSMTEVPAAGYAGHESRYADERPSTYMALSIIVTILCCAPFGILGIIYASKVDSCWSAGLFREARENSRRARNWSLLGIGLCVLFWIAYILLIVAGVTWATWWDDNIYYSMLR</sequence>
<dbReference type="InterPro" id="IPR026870">
    <property type="entry name" value="Zinc_ribbon_dom"/>
</dbReference>
<evidence type="ECO:0000256" key="1">
    <source>
        <dbReference type="ARBA" id="ARBA00004370"/>
    </source>
</evidence>
<dbReference type="InterPro" id="IPR007593">
    <property type="entry name" value="CD225/Dispanin_fam"/>
</dbReference>
<comment type="caution">
    <text evidence="7">The sequence shown here is derived from an EMBL/GenBank/DDBJ whole genome shotgun (WGS) entry which is preliminary data.</text>
</comment>
<evidence type="ECO:0000256" key="4">
    <source>
        <dbReference type="ARBA" id="ARBA00023136"/>
    </source>
</evidence>
<dbReference type="AlphaFoldDB" id="A0A9D9ISP8"/>
<keyword evidence="2 5" id="KW-0812">Transmembrane</keyword>
<dbReference type="GO" id="GO:0016020">
    <property type="term" value="C:membrane"/>
    <property type="evidence" value="ECO:0007669"/>
    <property type="project" value="UniProtKB-SubCell"/>
</dbReference>
<proteinExistence type="predicted"/>
<organism evidence="7 8">
    <name type="scientific">Candidatus Cryptobacteroides excrementipullorum</name>
    <dbReference type="NCBI Taxonomy" id="2840761"/>
    <lineage>
        <taxon>Bacteria</taxon>
        <taxon>Pseudomonadati</taxon>
        <taxon>Bacteroidota</taxon>
        <taxon>Bacteroidia</taxon>
        <taxon>Bacteroidales</taxon>
        <taxon>Candidatus Cryptobacteroides</taxon>
    </lineage>
</organism>
<evidence type="ECO:0000256" key="5">
    <source>
        <dbReference type="SAM" id="Phobius"/>
    </source>
</evidence>
<protein>
    <submittedName>
        <fullName evidence="7">CD225/dispanin family protein</fullName>
    </submittedName>
</protein>
<accession>A0A9D9ISP8</accession>
<gene>
    <name evidence="7" type="ORF">IAB80_01565</name>
</gene>
<dbReference type="PANTHER" id="PTHR14948:SF25">
    <property type="entry name" value="DUF4190 DOMAIN-CONTAINING PROTEIN"/>
    <property type="match status" value="1"/>
</dbReference>
<keyword evidence="4 5" id="KW-0472">Membrane</keyword>
<reference evidence="7" key="2">
    <citation type="journal article" date="2021" name="PeerJ">
        <title>Extensive microbial diversity within the chicken gut microbiome revealed by metagenomics and culture.</title>
        <authorList>
            <person name="Gilroy R."/>
            <person name="Ravi A."/>
            <person name="Getino M."/>
            <person name="Pursley I."/>
            <person name="Horton D.L."/>
            <person name="Alikhan N.F."/>
            <person name="Baker D."/>
            <person name="Gharbi K."/>
            <person name="Hall N."/>
            <person name="Watson M."/>
            <person name="Adriaenssens E.M."/>
            <person name="Foster-Nyarko E."/>
            <person name="Jarju S."/>
            <person name="Secka A."/>
            <person name="Antonio M."/>
            <person name="Oren A."/>
            <person name="Chaudhuri R.R."/>
            <person name="La Ragione R."/>
            <person name="Hildebrand F."/>
            <person name="Pallen M.J."/>
        </authorList>
    </citation>
    <scope>NUCLEOTIDE SEQUENCE</scope>
    <source>
        <strain evidence="7">2478</strain>
    </source>
</reference>
<dbReference type="EMBL" id="JADILZ010000017">
    <property type="protein sequence ID" value="MBO8477576.1"/>
    <property type="molecule type" value="Genomic_DNA"/>
</dbReference>
<keyword evidence="3 5" id="KW-1133">Transmembrane helix</keyword>
<dbReference type="InterPro" id="IPR051423">
    <property type="entry name" value="CD225/Dispanin"/>
</dbReference>
<evidence type="ECO:0000313" key="7">
    <source>
        <dbReference type="EMBL" id="MBO8477576.1"/>
    </source>
</evidence>
<reference evidence="7" key="1">
    <citation type="submission" date="2020-10" db="EMBL/GenBank/DDBJ databases">
        <authorList>
            <person name="Gilroy R."/>
        </authorList>
    </citation>
    <scope>NUCLEOTIDE SEQUENCE</scope>
    <source>
        <strain evidence="7">2478</strain>
    </source>
</reference>
<feature type="transmembrane region" description="Helical" evidence="5">
    <location>
        <begin position="95"/>
        <end position="123"/>
    </location>
</feature>
<comment type="subcellular location">
    <subcellularLocation>
        <location evidence="1">Membrane</location>
    </subcellularLocation>
</comment>
<dbReference type="Proteomes" id="UP000823771">
    <property type="component" value="Unassembled WGS sequence"/>
</dbReference>
<evidence type="ECO:0000256" key="3">
    <source>
        <dbReference type="ARBA" id="ARBA00022989"/>
    </source>
</evidence>
<dbReference type="Pfam" id="PF13240">
    <property type="entry name" value="Zn_Ribbon_1"/>
    <property type="match status" value="1"/>
</dbReference>
<dbReference type="PANTHER" id="PTHR14948">
    <property type="entry name" value="NG5"/>
    <property type="match status" value="1"/>
</dbReference>